<comment type="caution">
    <text evidence="2">The sequence shown here is derived from an EMBL/GenBank/DDBJ whole genome shotgun (WGS) entry which is preliminary data.</text>
</comment>
<dbReference type="RefSeq" id="WP_241054153.1">
    <property type="nucleotide sequence ID" value="NZ_JAKZBV010000001.1"/>
</dbReference>
<keyword evidence="2" id="KW-0378">Hydrolase</keyword>
<evidence type="ECO:0000313" key="2">
    <source>
        <dbReference type="EMBL" id="MCH6470650.1"/>
    </source>
</evidence>
<protein>
    <submittedName>
        <fullName evidence="2">Alpha/beta fold hydrolase</fullName>
    </submittedName>
</protein>
<gene>
    <name evidence="2" type="ORF">L0M17_11800</name>
</gene>
<sequence length="257" mass="27839">MTSRADDSQPRCGVAICHGFSGAPSSVLPWAEGLAARGFDVEVPLLPGHGTDWRDLEGRRWREWAECFEDACARVAARTDLLFVAGLSMGGALALRASTRLDVAGVAVVNPGLGFYDWRVRYLGVIRLVRRTTLPIDEAAAPNPVGDEGDYPVTPLAAVHELRLLFRDTARCLPRVTAPLIAFKSDVDPVIPPSSVRRILQTVSSHEVDFVPLHHSPHVATRDIEAPLIVARTAEFFARCAAGHETRAPGTRSGHNA</sequence>
<dbReference type="PIRSF" id="PIRSF017388">
    <property type="entry name" value="Esterase_lipase"/>
    <property type="match status" value="1"/>
</dbReference>
<dbReference type="InterPro" id="IPR012354">
    <property type="entry name" value="Esterase_lipase"/>
</dbReference>
<name>A0ABS9U317_9MICC</name>
<feature type="domain" description="AB hydrolase-1" evidence="1">
    <location>
        <begin position="16"/>
        <end position="219"/>
    </location>
</feature>
<dbReference type="Gene3D" id="3.40.50.1820">
    <property type="entry name" value="alpha/beta hydrolase"/>
    <property type="match status" value="1"/>
</dbReference>
<proteinExistence type="predicted"/>
<evidence type="ECO:0000259" key="1">
    <source>
        <dbReference type="Pfam" id="PF12697"/>
    </source>
</evidence>
<dbReference type="EMBL" id="JAKZBV010000001">
    <property type="protein sequence ID" value="MCH6470650.1"/>
    <property type="molecule type" value="Genomic_DNA"/>
</dbReference>
<dbReference type="SUPFAM" id="SSF53474">
    <property type="entry name" value="alpha/beta-Hydrolases"/>
    <property type="match status" value="1"/>
</dbReference>
<accession>A0ABS9U317</accession>
<keyword evidence="3" id="KW-1185">Reference proteome</keyword>
<evidence type="ECO:0000313" key="3">
    <source>
        <dbReference type="Proteomes" id="UP001202922"/>
    </source>
</evidence>
<reference evidence="2 3" key="1">
    <citation type="submission" date="2022-03" db="EMBL/GenBank/DDBJ databases">
        <title>Sinomonas sp. isolated from a soil.</title>
        <authorList>
            <person name="Han J."/>
            <person name="Kim D.-U."/>
        </authorList>
    </citation>
    <scope>NUCLEOTIDE SEQUENCE [LARGE SCALE GENOMIC DNA]</scope>
    <source>
        <strain evidence="2 3">5-5</strain>
    </source>
</reference>
<dbReference type="InterPro" id="IPR029058">
    <property type="entry name" value="AB_hydrolase_fold"/>
</dbReference>
<dbReference type="InterPro" id="IPR000073">
    <property type="entry name" value="AB_hydrolase_1"/>
</dbReference>
<dbReference type="Pfam" id="PF12697">
    <property type="entry name" value="Abhydrolase_6"/>
    <property type="match status" value="1"/>
</dbReference>
<dbReference type="Proteomes" id="UP001202922">
    <property type="component" value="Unassembled WGS sequence"/>
</dbReference>
<organism evidence="2 3">
    <name type="scientific">Sinomonas terrae</name>
    <dbReference type="NCBI Taxonomy" id="2908838"/>
    <lineage>
        <taxon>Bacteria</taxon>
        <taxon>Bacillati</taxon>
        <taxon>Actinomycetota</taxon>
        <taxon>Actinomycetes</taxon>
        <taxon>Micrococcales</taxon>
        <taxon>Micrococcaceae</taxon>
        <taxon>Sinomonas</taxon>
    </lineage>
</organism>
<dbReference type="GO" id="GO:0016787">
    <property type="term" value="F:hydrolase activity"/>
    <property type="evidence" value="ECO:0007669"/>
    <property type="project" value="UniProtKB-KW"/>
</dbReference>